<evidence type="ECO:0000313" key="6">
    <source>
        <dbReference type="EMBL" id="OLS59169.1"/>
    </source>
</evidence>
<evidence type="ECO:0000256" key="2">
    <source>
        <dbReference type="ARBA" id="ARBA00023315"/>
    </source>
</evidence>
<keyword evidence="4" id="KW-0802">TPR repeat</keyword>
<feature type="repeat" description="TPR" evidence="4">
    <location>
        <begin position="482"/>
        <end position="515"/>
    </location>
</feature>
<dbReference type="SUPFAM" id="SSF53335">
    <property type="entry name" value="S-adenosyl-L-methionine-dependent methyltransferases"/>
    <property type="match status" value="1"/>
</dbReference>
<dbReference type="InterPro" id="IPR000182">
    <property type="entry name" value="GNAT_dom"/>
</dbReference>
<dbReference type="InterPro" id="IPR019734">
    <property type="entry name" value="TPR_rpt"/>
</dbReference>
<comment type="similarity">
    <text evidence="3">Belongs to the acetyltransferase family. RimJ subfamily.</text>
</comment>
<dbReference type="SUPFAM" id="SSF48452">
    <property type="entry name" value="TPR-like"/>
    <property type="match status" value="1"/>
</dbReference>
<name>A0A1Q9QVJ9_PSEPU</name>
<dbReference type="InterPro" id="IPR038375">
    <property type="entry name" value="NDUFAF7_sf"/>
</dbReference>
<keyword evidence="1" id="KW-0808">Transferase</keyword>
<dbReference type="OrthoDB" id="5166699at2"/>
<dbReference type="RefSeq" id="WP_075806689.1">
    <property type="nucleotide sequence ID" value="NZ_MKZO01000075.1"/>
</dbReference>
<dbReference type="InterPro" id="IPR016181">
    <property type="entry name" value="Acyl_CoA_acyltransferase"/>
</dbReference>
<dbReference type="PROSITE" id="PS51186">
    <property type="entry name" value="GNAT"/>
    <property type="match status" value="1"/>
</dbReference>
<dbReference type="InterPro" id="IPR011990">
    <property type="entry name" value="TPR-like_helical_dom_sf"/>
</dbReference>
<dbReference type="EMBL" id="MKZO01000075">
    <property type="protein sequence ID" value="OLS59169.1"/>
    <property type="molecule type" value="Genomic_DNA"/>
</dbReference>
<organism evidence="6 7">
    <name type="scientific">Pseudomonas putida</name>
    <name type="common">Arthrobacter siderocapsulatus</name>
    <dbReference type="NCBI Taxonomy" id="303"/>
    <lineage>
        <taxon>Bacteria</taxon>
        <taxon>Pseudomonadati</taxon>
        <taxon>Pseudomonadota</taxon>
        <taxon>Gammaproteobacteria</taxon>
        <taxon>Pseudomonadales</taxon>
        <taxon>Pseudomonadaceae</taxon>
        <taxon>Pseudomonas</taxon>
    </lineage>
</organism>
<evidence type="ECO:0000259" key="5">
    <source>
        <dbReference type="PROSITE" id="PS51186"/>
    </source>
</evidence>
<feature type="domain" description="N-acetyltransferase" evidence="5">
    <location>
        <begin position="583"/>
        <end position="733"/>
    </location>
</feature>
<keyword evidence="2" id="KW-0012">Acyltransferase</keyword>
<evidence type="ECO:0000256" key="4">
    <source>
        <dbReference type="PROSITE-ProRule" id="PRU00339"/>
    </source>
</evidence>
<dbReference type="PROSITE" id="PS50005">
    <property type="entry name" value="TPR"/>
    <property type="match status" value="1"/>
</dbReference>
<evidence type="ECO:0000313" key="7">
    <source>
        <dbReference type="Proteomes" id="UP000186736"/>
    </source>
</evidence>
<dbReference type="Gene3D" id="3.40.630.30">
    <property type="match status" value="1"/>
</dbReference>
<gene>
    <name evidence="6" type="ORF">PSEMO_61300</name>
</gene>
<dbReference type="AlphaFoldDB" id="A0A1Q9QVJ9"/>
<dbReference type="PANTHER" id="PTHR43792:SF8">
    <property type="entry name" value="[RIBOSOMAL PROTEIN US5]-ALANINE N-ACETYLTRANSFERASE"/>
    <property type="match status" value="1"/>
</dbReference>
<dbReference type="Pfam" id="PF13302">
    <property type="entry name" value="Acetyltransf_3"/>
    <property type="match status" value="1"/>
</dbReference>
<reference evidence="6 7" key="1">
    <citation type="submission" date="2016-10" db="EMBL/GenBank/DDBJ databases">
        <title>Genome Sequence of Pseudomonas putida GM4FR.</title>
        <authorList>
            <person name="Poehlein A."/>
            <person name="Wemheuer F."/>
            <person name="Hollensteiner J."/>
            <person name="Wemheuer B."/>
        </authorList>
    </citation>
    <scope>NUCLEOTIDE SEQUENCE [LARGE SCALE GENOMIC DNA]</scope>
    <source>
        <strain evidence="6 7">GM4FR</strain>
    </source>
</reference>
<dbReference type="SMART" id="SM00028">
    <property type="entry name" value="TPR"/>
    <property type="match status" value="1"/>
</dbReference>
<protein>
    <recommendedName>
        <fullName evidence="5">N-acetyltransferase domain-containing protein</fullName>
    </recommendedName>
</protein>
<dbReference type="InterPro" id="IPR029063">
    <property type="entry name" value="SAM-dependent_MTases_sf"/>
</dbReference>
<dbReference type="Proteomes" id="UP000186736">
    <property type="component" value="Unassembled WGS sequence"/>
</dbReference>
<dbReference type="GO" id="GO:0016747">
    <property type="term" value="F:acyltransferase activity, transferring groups other than amino-acyl groups"/>
    <property type="evidence" value="ECO:0007669"/>
    <property type="project" value="InterPro"/>
</dbReference>
<comment type="caution">
    <text evidence="6">The sequence shown here is derived from an EMBL/GenBank/DDBJ whole genome shotgun (WGS) entry which is preliminary data.</text>
</comment>
<dbReference type="InterPro" id="IPR051531">
    <property type="entry name" value="N-acetyltransferase"/>
</dbReference>
<dbReference type="SUPFAM" id="SSF55729">
    <property type="entry name" value="Acyl-CoA N-acyltransferases (Nat)"/>
    <property type="match status" value="1"/>
</dbReference>
<proteinExistence type="inferred from homology"/>
<sequence length="739" mass="83677">MSDTGLTSQMADYLAFARSPLWDLQRQYYSEKGLDAWAEAQVPHYVTSHPVMANAYAQIVLGFWRDLKAQGLTGDQPLYIIELGSGCGRFAYHFLLQFFEAFDAIRGPDDRVCYVMTDFSARTLEHWRERLLGRLDPFVQEGRLDFALYDVESDSEVVLQNQGITLTAGSLKLPPVVIANYVFGSIRQDLFFLDKERLYEGWMKVEPGAENDPDQPFAGMTPDYQKRRITEPGYSNQAWNRLIEDYARRLPPCALLFPARALNVLERLSRLQQDNLLLLSADRGSQTLQEIGWQQTPEFACHGSFTLPVNYPVLADIVQSQSGTCWSNQAANGLSILAAFWHASPAGTWRETGLAARHTLEVFDPNDFYRIKQTLESDELSLSPEQMLAYLRLGHWDTRLFYLLLPGVKAVMSRLSGEAQQEWYQVLVEVWRFHLPIGEDYDLAFDLACLAPELNRWTASIDWFNQSLVCLEATPREGHDPSAIWFNLGIAHWQLANHSQAERCLLKALEMTSDDEPEDYQENFDVRRQLAELSAWQARCQRLLGAQTLQLPATFSADSQAVYASLLGPHQARALYRLQRNPELCRLAGVERLQSVAQARDWLQRHQSAHSHVLGILHPGLGLIGVAALEYRAQAPVAGSGRSARFYYWIGQDHQNQGYGLQAMTLLHQLAHDLDIQHLFGSVERSNASSSRVLAKLGYRALPPTSTVPGYRNYYRGNAESDDKALLVISRFPSEQEPG</sequence>
<dbReference type="Gene3D" id="1.25.40.10">
    <property type="entry name" value="Tetratricopeptide repeat domain"/>
    <property type="match status" value="1"/>
</dbReference>
<evidence type="ECO:0000256" key="1">
    <source>
        <dbReference type="ARBA" id="ARBA00022679"/>
    </source>
</evidence>
<accession>A0A1Q9QVJ9</accession>
<dbReference type="PANTHER" id="PTHR43792">
    <property type="entry name" value="GNAT FAMILY, PUTATIVE (AFU_ORTHOLOGUE AFUA_3G00765)-RELATED-RELATED"/>
    <property type="match status" value="1"/>
</dbReference>
<dbReference type="Gene3D" id="3.40.50.12710">
    <property type="match status" value="1"/>
</dbReference>
<evidence type="ECO:0000256" key="3">
    <source>
        <dbReference type="ARBA" id="ARBA00038502"/>
    </source>
</evidence>